<dbReference type="EMBL" id="FZOT01000003">
    <property type="protein sequence ID" value="SNS52233.1"/>
    <property type="molecule type" value="Genomic_DNA"/>
</dbReference>
<name>A0A239F7G7_9BURK</name>
<accession>A0A239F7G7</accession>
<proteinExistence type="predicted"/>
<keyword evidence="2" id="KW-1185">Reference proteome</keyword>
<gene>
    <name evidence="1" type="ORF">SAMN06265795_103197</name>
</gene>
<sequence length="509" mass="55923">MSIPAASNSPDIVIRTGAHAVIVDEETKPASRLEPDFLQLAKPVGSLRTQIRLPTRDGENVLEFKVIDTTGQTGFDRKRKRIVNPFLPGGAALARAGFNVELEESAALRLFGMNPGSANAADPLNLTLKKGMALKLAYRNPANPALNLVLGLELDGRVNISELAARMTDLARFLARQDRMNRRDFKLYLNAKLNALLAPALRFGGKFSFVYNVSPLLSAGLNQALSASAGTPAAPWLLGASLLADLSHQTVRLNARIGVELYFKSPNGNVASGRLDRNGQPDIYIQGRANDGRAVTLQVDWMAALFGDAAIDPQRLEKLDALQRRGFSPYQAAGLMPLLRHIGKWPPDLPLPDPAARGRQLRQPLLEVADRVYAARHLWLAKLLPNALADSPRLFNDHAQATQAVRKLYSQTLLQLGKEEAGRLADFLANPQGVNWGLEAVRQRNLQRYGTVPADARLLSRLSSAPAKYRLEDGEPTRIISRETGLAYRLNFFRDMVAPYREHAGLLRI</sequence>
<dbReference type="RefSeq" id="WP_143131165.1">
    <property type="nucleotide sequence ID" value="NZ_FZOT01000003.1"/>
</dbReference>
<protein>
    <submittedName>
        <fullName evidence="1">Uncharacterized protein</fullName>
    </submittedName>
</protein>
<reference evidence="1 2" key="1">
    <citation type="submission" date="2017-06" db="EMBL/GenBank/DDBJ databases">
        <authorList>
            <person name="Kim H.J."/>
            <person name="Triplett B.A."/>
        </authorList>
    </citation>
    <scope>NUCLEOTIDE SEQUENCE [LARGE SCALE GENOMIC DNA]</scope>
    <source>
        <strain evidence="1 2">U15</strain>
    </source>
</reference>
<organism evidence="1 2">
    <name type="scientific">Noviherbaspirillum humi</name>
    <dbReference type="NCBI Taxonomy" id="1688639"/>
    <lineage>
        <taxon>Bacteria</taxon>
        <taxon>Pseudomonadati</taxon>
        <taxon>Pseudomonadota</taxon>
        <taxon>Betaproteobacteria</taxon>
        <taxon>Burkholderiales</taxon>
        <taxon>Oxalobacteraceae</taxon>
        <taxon>Noviherbaspirillum</taxon>
    </lineage>
</organism>
<dbReference type="AlphaFoldDB" id="A0A239F7G7"/>
<evidence type="ECO:0000313" key="1">
    <source>
        <dbReference type="EMBL" id="SNS52233.1"/>
    </source>
</evidence>
<dbReference type="Proteomes" id="UP000198284">
    <property type="component" value="Unassembled WGS sequence"/>
</dbReference>
<evidence type="ECO:0000313" key="2">
    <source>
        <dbReference type="Proteomes" id="UP000198284"/>
    </source>
</evidence>